<name>A0A6D2J900_9BRAS</name>
<dbReference type="AlphaFoldDB" id="A0A6D2J900"/>
<comment type="caution">
    <text evidence="6">The sequence shown here is derived from an EMBL/GenBank/DDBJ whole genome shotgun (WGS) entry which is preliminary data.</text>
</comment>
<evidence type="ECO:0000256" key="5">
    <source>
        <dbReference type="SAM" id="SignalP"/>
    </source>
</evidence>
<evidence type="ECO:0000256" key="3">
    <source>
        <dbReference type="ARBA" id="ARBA00022801"/>
    </source>
</evidence>
<dbReference type="PANTHER" id="PTHR22835:SF677">
    <property type="entry name" value="ACETYLAJMALAN ESTERASE-LIKE"/>
    <property type="match status" value="1"/>
</dbReference>
<accession>A0A6D2J900</accession>
<evidence type="ECO:0000256" key="4">
    <source>
        <dbReference type="ARBA" id="ARBA00023180"/>
    </source>
</evidence>
<dbReference type="PANTHER" id="PTHR22835">
    <property type="entry name" value="ZINC FINGER FYVE DOMAIN CONTAINING PROTEIN"/>
    <property type="match status" value="1"/>
</dbReference>
<evidence type="ECO:0000256" key="2">
    <source>
        <dbReference type="ARBA" id="ARBA00022729"/>
    </source>
</evidence>
<dbReference type="OrthoDB" id="1600564at2759"/>
<keyword evidence="4" id="KW-0325">Glycoprotein</keyword>
<dbReference type="Gene3D" id="3.40.50.1110">
    <property type="entry name" value="SGNH hydrolase"/>
    <property type="match status" value="1"/>
</dbReference>
<protein>
    <submittedName>
        <fullName evidence="6">Uncharacterized protein</fullName>
    </submittedName>
</protein>
<feature type="signal peptide" evidence="5">
    <location>
        <begin position="1"/>
        <end position="26"/>
    </location>
</feature>
<sequence>MSITKASHLVFNFALTLLLFVSLAHAAASKPTTECPVQSIYQFGDSIADTGNLIRNGPVGARSHAARFPYGQTYFHRATGRCSNGQLMVDYLARTLRLPLVNPYLGGRNTRSGFKNGVNFAVAGSTALNSSFFAARNLHVPTTNTPLSTQLAWFKTHMRSSVCRGVSSSDCLKRSLFMMGEIGGNDYNYGFFQGKPMQEVRSYIPHVVGAITSAAREVIRAGAVNVVIPGNFPVGCFPIYLMSFPVYDPRAYDDKGCLKHLNGFAMDHNNQLQEAVASLKMEFPNVVIVYGDYYNAFQSVLRLASALGFDERVALRSCCGIGGAYNYDGKRQCGALGVPVCPSPDKFISWDGVHLTQKAYRHMSKFLNKNILSQIKCT</sequence>
<keyword evidence="3" id="KW-0378">Hydrolase</keyword>
<proteinExistence type="inferred from homology"/>
<dbReference type="Proteomes" id="UP000467841">
    <property type="component" value="Unassembled WGS sequence"/>
</dbReference>
<dbReference type="InterPro" id="IPR036514">
    <property type="entry name" value="SGNH_hydro_sf"/>
</dbReference>
<keyword evidence="2 5" id="KW-0732">Signal</keyword>
<reference evidence="6" key="1">
    <citation type="submission" date="2020-01" db="EMBL/GenBank/DDBJ databases">
        <authorList>
            <person name="Mishra B."/>
        </authorList>
    </citation>
    <scope>NUCLEOTIDE SEQUENCE [LARGE SCALE GENOMIC DNA]</scope>
</reference>
<keyword evidence="7" id="KW-1185">Reference proteome</keyword>
<dbReference type="EMBL" id="CACVBM020001163">
    <property type="protein sequence ID" value="CAA7036102.1"/>
    <property type="molecule type" value="Genomic_DNA"/>
</dbReference>
<dbReference type="SUPFAM" id="SSF52266">
    <property type="entry name" value="SGNH hydrolase"/>
    <property type="match status" value="1"/>
</dbReference>
<gene>
    <name evidence="6" type="ORF">MERR_LOCUS23337</name>
</gene>
<evidence type="ECO:0000313" key="7">
    <source>
        <dbReference type="Proteomes" id="UP000467841"/>
    </source>
</evidence>
<dbReference type="Pfam" id="PF00657">
    <property type="entry name" value="Lipase_GDSL"/>
    <property type="match status" value="1"/>
</dbReference>
<evidence type="ECO:0000313" key="6">
    <source>
        <dbReference type="EMBL" id="CAA7036102.1"/>
    </source>
</evidence>
<dbReference type="CDD" id="cd01837">
    <property type="entry name" value="SGNH_plant_lipase_like"/>
    <property type="match status" value="1"/>
</dbReference>
<organism evidence="6 7">
    <name type="scientific">Microthlaspi erraticum</name>
    <dbReference type="NCBI Taxonomy" id="1685480"/>
    <lineage>
        <taxon>Eukaryota</taxon>
        <taxon>Viridiplantae</taxon>
        <taxon>Streptophyta</taxon>
        <taxon>Embryophyta</taxon>
        <taxon>Tracheophyta</taxon>
        <taxon>Spermatophyta</taxon>
        <taxon>Magnoliopsida</taxon>
        <taxon>eudicotyledons</taxon>
        <taxon>Gunneridae</taxon>
        <taxon>Pentapetalae</taxon>
        <taxon>rosids</taxon>
        <taxon>malvids</taxon>
        <taxon>Brassicales</taxon>
        <taxon>Brassicaceae</taxon>
        <taxon>Coluteocarpeae</taxon>
        <taxon>Microthlaspi</taxon>
    </lineage>
</organism>
<dbReference type="GO" id="GO:0016788">
    <property type="term" value="F:hydrolase activity, acting on ester bonds"/>
    <property type="evidence" value="ECO:0007669"/>
    <property type="project" value="InterPro"/>
</dbReference>
<feature type="chain" id="PRO_5025383237" evidence="5">
    <location>
        <begin position="27"/>
        <end position="378"/>
    </location>
</feature>
<dbReference type="InterPro" id="IPR035669">
    <property type="entry name" value="SGNH_plant_lipase-like"/>
</dbReference>
<comment type="similarity">
    <text evidence="1">Belongs to the 'GDSL' lipolytic enzyme family.</text>
</comment>
<evidence type="ECO:0000256" key="1">
    <source>
        <dbReference type="ARBA" id="ARBA00008668"/>
    </source>
</evidence>
<dbReference type="InterPro" id="IPR001087">
    <property type="entry name" value="GDSL"/>
</dbReference>